<dbReference type="EMBL" id="LR026963">
    <property type="protein sequence ID" value="VBB69049.1"/>
    <property type="molecule type" value="Genomic_DNA"/>
</dbReference>
<proteinExistence type="predicted"/>
<protein>
    <submittedName>
        <fullName evidence="1">Uncharacterized protein</fullName>
    </submittedName>
</protein>
<dbReference type="AlphaFoldDB" id="A0A484H587"/>
<accession>A0A484H587</accession>
<evidence type="ECO:0000313" key="1">
    <source>
        <dbReference type="EMBL" id="VBB69049.1"/>
    </source>
</evidence>
<name>A0A484H587_9ZZZZ</name>
<gene>
    <name evidence="1" type="ORF">RIEGSTA812A_PEG_522</name>
</gene>
<reference evidence="1" key="1">
    <citation type="submission" date="2018-10" db="EMBL/GenBank/DDBJ databases">
        <authorList>
            <person name="Gruber-Vodicka H."/>
            <person name="Jaeckle O."/>
        </authorList>
    </citation>
    <scope>NUCLEOTIDE SEQUENCE</scope>
</reference>
<sequence>MPLSLFERPLPGHKSIMQPVIAYLLRSFFRYGFYYPC</sequence>
<organism evidence="1">
    <name type="scientific">invertebrate metagenome</name>
    <dbReference type="NCBI Taxonomy" id="1711999"/>
    <lineage>
        <taxon>unclassified sequences</taxon>
        <taxon>metagenomes</taxon>
        <taxon>organismal metagenomes</taxon>
    </lineage>
</organism>